<sequence length="580" mass="64562">MRALKPRKGNMAIADMLALLPTSSHWWLAEENVAGVQLSRHAESIWMHTVGRRSPSYTSMTGLKILACARRHANWMFSSPGMMQRALWFAGRDPMYTRRSMEEYELWRAVENSRAMNWVFQSRLPAGKGAQTGFLLTAGPLPTAAGSDWSPESGMEGEAAVESEADDDSEIGRLLFELSEEGFTQLSAEASAPPGLFALPPNKGSRLSRCLPGLILWADFRRNCKNMPRRTQWERLALLSRWYPEQACQAVLKDLEEVIDLPARLAPVLLAHTVLTDPGGPQLAVSPEHLKKTANLWWFDRQNEGSVLNLKHPLRGSSPETDPIVDKIAADVLSFLSSLTNLLRKKHQSQATHGPSGGQVVSGSWLACADEIRYWMKKVAMRRKAMLKARYKAAYRECREQLEAAYFSETSVTAVELPVGCRNRVRAPSDFQNYELRQWAFFEEELVLALIHGCIRLEAMESWYNCRLVAKALDFSMSRVHRAFKFSVSTGQFACLYEWQLDDAIEWVATEQAQDYACRVGGAIATTLWDLAGEDVGTGGDLAVAELAGGDLDGGDLVGGGLVTVESDGPTAAKRRKRDY</sequence>
<evidence type="ECO:0000313" key="1">
    <source>
        <dbReference type="EMBL" id="EZG83892.1"/>
    </source>
</evidence>
<accession>A0A023BCI1</accession>
<reference evidence="1" key="1">
    <citation type="submission" date="2013-12" db="EMBL/GenBank/DDBJ databases">
        <authorList>
            <person name="Omoto C.K."/>
            <person name="Sibley D."/>
            <person name="Venepally P."/>
            <person name="Hadjithomas M."/>
            <person name="Karamycheva S."/>
            <person name="Brunk B."/>
            <person name="Roos D."/>
            <person name="Caler E."/>
            <person name="Lorenzi H."/>
        </authorList>
    </citation>
    <scope>NUCLEOTIDE SEQUENCE</scope>
</reference>
<comment type="caution">
    <text evidence="1">The sequence shown here is derived from an EMBL/GenBank/DDBJ whole genome shotgun (WGS) entry which is preliminary data.</text>
</comment>
<dbReference type="VEuPathDB" id="CryptoDB:GNI_013750"/>
<dbReference type="GeneID" id="22910755"/>
<name>A0A023BCI1_GRENI</name>
<gene>
    <name evidence="1" type="ORF">GNI_013750</name>
</gene>
<dbReference type="AlphaFoldDB" id="A0A023BCI1"/>
<dbReference type="EMBL" id="AFNH02000102">
    <property type="protein sequence ID" value="EZG83892.1"/>
    <property type="molecule type" value="Genomic_DNA"/>
</dbReference>
<organism evidence="1 2">
    <name type="scientific">Gregarina niphandrodes</name>
    <name type="common">Septate eugregarine</name>
    <dbReference type="NCBI Taxonomy" id="110365"/>
    <lineage>
        <taxon>Eukaryota</taxon>
        <taxon>Sar</taxon>
        <taxon>Alveolata</taxon>
        <taxon>Apicomplexa</taxon>
        <taxon>Conoidasida</taxon>
        <taxon>Gregarinasina</taxon>
        <taxon>Eugregarinorida</taxon>
        <taxon>Gregarinidae</taxon>
        <taxon>Gregarina</taxon>
    </lineage>
</organism>
<dbReference type="Proteomes" id="UP000019763">
    <property type="component" value="Unassembled WGS sequence"/>
</dbReference>
<protein>
    <submittedName>
        <fullName evidence="1">Uncharacterized protein</fullName>
    </submittedName>
</protein>
<dbReference type="RefSeq" id="XP_011128891.1">
    <property type="nucleotide sequence ID" value="XM_011130589.1"/>
</dbReference>
<evidence type="ECO:0000313" key="2">
    <source>
        <dbReference type="Proteomes" id="UP000019763"/>
    </source>
</evidence>
<proteinExistence type="predicted"/>
<keyword evidence="2" id="KW-1185">Reference proteome</keyword>